<protein>
    <submittedName>
        <fullName evidence="1">Aspartate aminotransferase AspT</fullName>
    </submittedName>
</protein>
<dbReference type="PANTHER" id="PTHR43799:SF1">
    <property type="entry name" value="ASPARTATE AMINOTRANSFERASE"/>
    <property type="match status" value="1"/>
</dbReference>
<evidence type="ECO:0000313" key="2">
    <source>
        <dbReference type="Proteomes" id="UP000035034"/>
    </source>
</evidence>
<proteinExistence type="predicted"/>
<keyword evidence="2" id="KW-1185">Reference proteome</keyword>
<dbReference type="EMBL" id="BAEH01000106">
    <property type="protein sequence ID" value="GAB20141.1"/>
    <property type="molecule type" value="Genomic_DNA"/>
</dbReference>
<dbReference type="SUPFAM" id="SSF53383">
    <property type="entry name" value="PLP-dependent transferases"/>
    <property type="match status" value="1"/>
</dbReference>
<dbReference type="PANTHER" id="PTHR43799">
    <property type="entry name" value="AMINOTRANSFERASE, PUTATIVE-RELATED"/>
    <property type="match status" value="1"/>
</dbReference>
<dbReference type="Pfam" id="PF12897">
    <property type="entry name" value="Asp_aminotransf"/>
    <property type="match status" value="1"/>
</dbReference>
<sequence length="419" mass="45149">MSPDELRTIADDLNKQYERLQAAGLKLDLTRGKPSPEQLDLSNDLLSLPGEDYQDSTGVDCRNYGGLAGLTDIRVIFGELLGVAPDRLLALGNSSLEIMHDLTVFGLLHGTAGSSTTWGAQGPIKFLCPSPGYDRHFSIAEAYGIEMIPVPMLPDGPDAEVCAELVASDPSIKGLWAVPTYSNPTGATFSAETTRRLLEMPAADDFRIYWDNAYVVHTLVDAAPEPLPVLEWAAEAGHPDRVYVLGSTSKITFAGAGVSFFGSSKANVDWFTAHASAKSIGPDKINQLRHAKFFGDADGVRAHMARHRDLLAPKFRAVLEILESRLADSKVASWTEPEGGYFISLDVLDGAAARTIELAKQAGIALTAAGSTYPYKKDPHDRNIRLAPTFPQIDDLKVAMDGVATCVLLASTEVLLESH</sequence>
<dbReference type="AlphaFoldDB" id="H0R4Z0"/>
<dbReference type="CDD" id="cd00609">
    <property type="entry name" value="AAT_like"/>
    <property type="match status" value="1"/>
</dbReference>
<comment type="caution">
    <text evidence="1">The sequence shown here is derived from an EMBL/GenBank/DDBJ whole genome shotgun (WGS) entry which is preliminary data.</text>
</comment>
<dbReference type="GO" id="GO:0004069">
    <property type="term" value="F:L-aspartate:2-oxoglutarate aminotransferase activity"/>
    <property type="evidence" value="ECO:0007669"/>
    <property type="project" value="InterPro"/>
</dbReference>
<dbReference type="Gene3D" id="3.40.640.10">
    <property type="entry name" value="Type I PLP-dependent aspartate aminotransferase-like (Major domain)"/>
    <property type="match status" value="1"/>
</dbReference>
<keyword evidence="1" id="KW-0032">Aminotransferase</keyword>
<evidence type="ECO:0000313" key="1">
    <source>
        <dbReference type="EMBL" id="GAB20141.1"/>
    </source>
</evidence>
<organism evidence="1 2">
    <name type="scientific">Gordonia effusa NBRC 100432</name>
    <dbReference type="NCBI Taxonomy" id="1077974"/>
    <lineage>
        <taxon>Bacteria</taxon>
        <taxon>Bacillati</taxon>
        <taxon>Actinomycetota</taxon>
        <taxon>Actinomycetes</taxon>
        <taxon>Mycobacteriales</taxon>
        <taxon>Gordoniaceae</taxon>
        <taxon>Gordonia</taxon>
    </lineage>
</organism>
<gene>
    <name evidence="1" type="primary">aspT</name>
    <name evidence="1" type="ORF">GOEFS_106_00370</name>
</gene>
<accession>H0R4Z0</accession>
<dbReference type="eggNOG" id="COG1167">
    <property type="taxonomic scope" value="Bacteria"/>
</dbReference>
<name>H0R4Z0_9ACTN</name>
<dbReference type="InterPro" id="IPR015421">
    <property type="entry name" value="PyrdxlP-dep_Trfase_major"/>
</dbReference>
<dbReference type="Gene3D" id="3.90.1150.10">
    <property type="entry name" value="Aspartate Aminotransferase, domain 1"/>
    <property type="match status" value="1"/>
</dbReference>
<dbReference type="InterPro" id="IPR015422">
    <property type="entry name" value="PyrdxlP-dep_Trfase_small"/>
</dbReference>
<dbReference type="STRING" id="1077974.GOEFS_106_00370"/>
<keyword evidence="1" id="KW-0808">Transferase</keyword>
<dbReference type="InterPro" id="IPR024551">
    <property type="entry name" value="AspAT_Ic"/>
</dbReference>
<dbReference type="InterPro" id="IPR015424">
    <property type="entry name" value="PyrdxlP-dep_Trfase"/>
</dbReference>
<dbReference type="Proteomes" id="UP000035034">
    <property type="component" value="Unassembled WGS sequence"/>
</dbReference>
<reference evidence="1 2" key="1">
    <citation type="submission" date="2011-12" db="EMBL/GenBank/DDBJ databases">
        <title>Whole genome shotgun sequence of Gordonia effusa NBRC 100432.</title>
        <authorList>
            <person name="Yoshida I."/>
            <person name="Takarada H."/>
            <person name="Hosoyama A."/>
            <person name="Tsuchikane K."/>
            <person name="Katsumata H."/>
            <person name="Yamazaki S."/>
            <person name="Fujita N."/>
        </authorList>
    </citation>
    <scope>NUCLEOTIDE SEQUENCE [LARGE SCALE GENOMIC DNA]</scope>
    <source>
        <strain evidence="1 2">NBRC 100432</strain>
    </source>
</reference>